<organism evidence="5 6">
    <name type="scientific">Thalassotalea euphylliae</name>
    <dbReference type="NCBI Taxonomy" id="1655234"/>
    <lineage>
        <taxon>Bacteria</taxon>
        <taxon>Pseudomonadati</taxon>
        <taxon>Pseudomonadota</taxon>
        <taxon>Gammaproteobacteria</taxon>
        <taxon>Alteromonadales</taxon>
        <taxon>Colwelliaceae</taxon>
        <taxon>Thalassotalea</taxon>
    </lineage>
</organism>
<dbReference type="RefSeq" id="WP_116006912.1">
    <property type="nucleotide sequence ID" value="NZ_QUOU01000001.1"/>
</dbReference>
<dbReference type="OrthoDB" id="9784383at2"/>
<dbReference type="Pfam" id="PF13768">
    <property type="entry name" value="VWA_3"/>
    <property type="match status" value="1"/>
</dbReference>
<dbReference type="NCBIfam" id="TIGR03788">
    <property type="entry name" value="marine_srt_targ"/>
    <property type="match status" value="1"/>
</dbReference>
<evidence type="ECO:0000259" key="3">
    <source>
        <dbReference type="PROSITE" id="PS50234"/>
    </source>
</evidence>
<evidence type="ECO:0000259" key="4">
    <source>
        <dbReference type="PROSITE" id="PS51468"/>
    </source>
</evidence>
<gene>
    <name evidence="5" type="ORF">DXX93_03910</name>
</gene>
<dbReference type="PANTHER" id="PTHR45737">
    <property type="entry name" value="VON WILLEBRAND FACTOR A DOMAIN-CONTAINING PROTEIN 5A"/>
    <property type="match status" value="1"/>
</dbReference>
<evidence type="ECO:0000256" key="2">
    <source>
        <dbReference type="SAM" id="Phobius"/>
    </source>
</evidence>
<dbReference type="InterPro" id="IPR022440">
    <property type="entry name" value="CHP03788"/>
</dbReference>
<sequence length="791" mass="87213">MFTGKSRDYIQPNASFFYANARRQRRKKRLKQLFIATVIAVVTFLAILYARQSMAAESSLSSNIGSKTRSTVNPYLLSPTLVFNHPDPQLRFATPVDTSIKVKVQGLIAYAEYRQLFINPHSVTLDGQYQFPLPEEGAIHYLHMQVGAREIEGKIMAKPQARKLFNQAKASGKKVSLVNQKRPNLFTNELANVPAGAAVVITVRLMMPVTVHNQRYSLRLPSAMTKRYQPLAVLCNGEPACSASSSANEKAHQLTQPTQEASGQIDSKLTIDVLLDAGVTLSHVTSESHQISTRQFAHGQYQVKLTDGNVPADRSFQLQWQIANASTPQLASYHEQLGEDYYTLLTLYPPNAERNAQEHIHAENSKPIQQLARDMIFIIDTSGSMQGPSMAQAKKSLAHALLELNADDSFNVLAFDSNVSRLFSQTEMASASNIAKAQHFVRQLSADGGTEMYQPLSQALVMRRSSAQQVDAIRQIVFITDGAVTNELQLMQLLAQSQQNYRLYTVGIGAAPNGYFMKKAAQFGRGHYIFIQRQQDVLTKMTALLDSISKPQLTNLRLSFDNAVQSDIEMYPKRLPDLHAEQPLQVAIKSSLPINSFEISGKMATTNWYRSVVVDHDVQSNTDNTYGAAKLWARRKIADLLDGLATGESQASVKQAVTSTSLAHQILSPYTSLIAVEKSPPEPLSTPELAGKDGLIDRLAKSNTMAQESLQLMLPQTSLGWAQQLWLAAALAAIGVVLTYLSSGAVILKRIAVGRQRVSHIDSDSQLAIDERLSDKPNMGKSSTDKPSTDK</sequence>
<dbReference type="InterPro" id="IPR036465">
    <property type="entry name" value="vWFA_dom_sf"/>
</dbReference>
<dbReference type="PROSITE" id="PS50234">
    <property type="entry name" value="VWFA"/>
    <property type="match status" value="1"/>
</dbReference>
<reference evidence="5 6" key="1">
    <citation type="submission" date="2018-08" db="EMBL/GenBank/DDBJ databases">
        <title>Thalassotalea euphylliae genome.</title>
        <authorList>
            <person name="Summers S."/>
            <person name="Rice S.A."/>
            <person name="Freckelton M.L."/>
            <person name="Nedved B.T."/>
            <person name="Hadfield M.G."/>
        </authorList>
    </citation>
    <scope>NUCLEOTIDE SEQUENCE [LARGE SCALE GENOMIC DNA]</scope>
    <source>
        <strain evidence="5 6">H1</strain>
    </source>
</reference>
<dbReference type="PANTHER" id="PTHR45737:SF6">
    <property type="entry name" value="VON WILLEBRAND FACTOR A DOMAIN-CONTAINING PROTEIN 5A"/>
    <property type="match status" value="1"/>
</dbReference>
<dbReference type="EMBL" id="QUOU01000001">
    <property type="protein sequence ID" value="REL25786.1"/>
    <property type="molecule type" value="Genomic_DNA"/>
</dbReference>
<evidence type="ECO:0000313" key="5">
    <source>
        <dbReference type="EMBL" id="REL25786.1"/>
    </source>
</evidence>
<feature type="region of interest" description="Disordered" evidence="1">
    <location>
        <begin position="769"/>
        <end position="791"/>
    </location>
</feature>
<feature type="transmembrane region" description="Helical" evidence="2">
    <location>
        <begin position="725"/>
        <end position="748"/>
    </location>
</feature>
<protein>
    <submittedName>
        <fullName evidence="5">Marine proteobacterial sortase target protein</fullName>
    </submittedName>
</protein>
<dbReference type="SUPFAM" id="SSF53300">
    <property type="entry name" value="vWA-like"/>
    <property type="match status" value="1"/>
</dbReference>
<evidence type="ECO:0000313" key="6">
    <source>
        <dbReference type="Proteomes" id="UP000256478"/>
    </source>
</evidence>
<feature type="transmembrane region" description="Helical" evidence="2">
    <location>
        <begin position="33"/>
        <end position="50"/>
    </location>
</feature>
<dbReference type="PROSITE" id="PS51468">
    <property type="entry name" value="VIT"/>
    <property type="match status" value="1"/>
</dbReference>
<proteinExistence type="predicted"/>
<dbReference type="Pfam" id="PF08487">
    <property type="entry name" value="VIT"/>
    <property type="match status" value="1"/>
</dbReference>
<feature type="domain" description="VIT" evidence="4">
    <location>
        <begin position="79"/>
        <end position="207"/>
    </location>
</feature>
<keyword evidence="2" id="KW-0472">Membrane</keyword>
<name>A0A3E0TMM8_9GAMM</name>
<evidence type="ECO:0000256" key="1">
    <source>
        <dbReference type="SAM" id="MobiDB-lite"/>
    </source>
</evidence>
<dbReference type="InterPro" id="IPR013694">
    <property type="entry name" value="VIT"/>
</dbReference>
<dbReference type="Proteomes" id="UP000256478">
    <property type="component" value="Unassembled WGS sequence"/>
</dbReference>
<dbReference type="SMART" id="SM00327">
    <property type="entry name" value="VWA"/>
    <property type="match status" value="1"/>
</dbReference>
<keyword evidence="2" id="KW-0812">Transmembrane</keyword>
<dbReference type="AlphaFoldDB" id="A0A3E0TMM8"/>
<dbReference type="Gene3D" id="3.40.50.410">
    <property type="entry name" value="von Willebrand factor, type A domain"/>
    <property type="match status" value="1"/>
</dbReference>
<keyword evidence="2" id="KW-1133">Transmembrane helix</keyword>
<accession>A0A3E0TMM8</accession>
<feature type="domain" description="VWFA" evidence="3">
    <location>
        <begin position="374"/>
        <end position="548"/>
    </location>
</feature>
<dbReference type="InterPro" id="IPR002035">
    <property type="entry name" value="VWF_A"/>
</dbReference>
<comment type="caution">
    <text evidence="5">The sequence shown here is derived from an EMBL/GenBank/DDBJ whole genome shotgun (WGS) entry which is preliminary data.</text>
</comment>